<protein>
    <submittedName>
        <fullName evidence="1">Uncharacterized protein</fullName>
    </submittedName>
</protein>
<evidence type="ECO:0000313" key="2">
    <source>
        <dbReference type="Proteomes" id="UP000262621"/>
    </source>
</evidence>
<keyword evidence="2" id="KW-1185">Reference proteome</keyword>
<sequence>MPVGAFFAYAVVAGRSPGAREPLDRVGGAGTGCFRWDAAWRGGDHRWAIMAKSISSSSTVTGCWWTANRS</sequence>
<proteinExistence type="predicted"/>
<reference evidence="1 2" key="1">
    <citation type="submission" date="2018-08" db="EMBL/GenBank/DDBJ databases">
        <title>Verrucosispora craniellae sp. nov., isolated from a marine sponge in the South China Sea.</title>
        <authorList>
            <person name="Li L."/>
            <person name="Lin H.W."/>
        </authorList>
    </citation>
    <scope>NUCLEOTIDE SEQUENCE [LARGE SCALE GENOMIC DNA]</scope>
    <source>
        <strain evidence="1 2">LHW63014</strain>
    </source>
</reference>
<organism evidence="1 2">
    <name type="scientific">Micromonospora craniellae</name>
    <dbReference type="NCBI Taxonomy" id="2294034"/>
    <lineage>
        <taxon>Bacteria</taxon>
        <taxon>Bacillati</taxon>
        <taxon>Actinomycetota</taxon>
        <taxon>Actinomycetes</taxon>
        <taxon>Micromonosporales</taxon>
        <taxon>Micromonosporaceae</taxon>
        <taxon>Micromonospora</taxon>
    </lineage>
</organism>
<gene>
    <name evidence="1" type="ORF">D0Q02_17410</name>
</gene>
<dbReference type="EMBL" id="QVFU01000017">
    <property type="protein sequence ID" value="RFS45427.1"/>
    <property type="molecule type" value="Genomic_DNA"/>
</dbReference>
<comment type="caution">
    <text evidence="1">The sequence shown here is derived from an EMBL/GenBank/DDBJ whole genome shotgun (WGS) entry which is preliminary data.</text>
</comment>
<dbReference type="AlphaFoldDB" id="A0A372FX93"/>
<dbReference type="Proteomes" id="UP000262621">
    <property type="component" value="Unassembled WGS sequence"/>
</dbReference>
<accession>A0A372FX93</accession>
<evidence type="ECO:0000313" key="1">
    <source>
        <dbReference type="EMBL" id="RFS45427.1"/>
    </source>
</evidence>
<name>A0A372FX93_9ACTN</name>